<feature type="transmembrane region" description="Helical" evidence="9">
    <location>
        <begin position="1129"/>
        <end position="1150"/>
    </location>
</feature>
<dbReference type="InterPro" id="IPR003439">
    <property type="entry name" value="ABC_transporter-like_ATP-bd"/>
</dbReference>
<feature type="transmembrane region" description="Helical" evidence="9">
    <location>
        <begin position="450"/>
        <end position="469"/>
    </location>
</feature>
<dbReference type="Pfam" id="PF00005">
    <property type="entry name" value="ABC_tran"/>
    <property type="match status" value="2"/>
</dbReference>
<evidence type="ECO:0000313" key="11">
    <source>
        <dbReference type="EMBL" id="KAA8901000.1"/>
    </source>
</evidence>
<dbReference type="InterPro" id="IPR003593">
    <property type="entry name" value="AAA+_ATPase"/>
</dbReference>
<dbReference type="OrthoDB" id="245989at2759"/>
<keyword evidence="3 9" id="KW-0812">Transmembrane</keyword>
<dbReference type="PANTHER" id="PTHR19241">
    <property type="entry name" value="ATP-BINDING CASSETTE TRANSPORTER"/>
    <property type="match status" value="1"/>
</dbReference>
<evidence type="ECO:0000256" key="3">
    <source>
        <dbReference type="ARBA" id="ARBA00022692"/>
    </source>
</evidence>
<dbReference type="GO" id="GO:0005524">
    <property type="term" value="F:ATP binding"/>
    <property type="evidence" value="ECO:0007669"/>
    <property type="project" value="UniProtKB-KW"/>
</dbReference>
<keyword evidence="7 9" id="KW-0472">Membrane</keyword>
<feature type="transmembrane region" description="Helical" evidence="9">
    <location>
        <begin position="524"/>
        <end position="547"/>
    </location>
</feature>
<dbReference type="GO" id="GO:0140359">
    <property type="term" value="F:ABC-type transporter activity"/>
    <property type="evidence" value="ECO:0007669"/>
    <property type="project" value="InterPro"/>
</dbReference>
<evidence type="ECO:0000256" key="4">
    <source>
        <dbReference type="ARBA" id="ARBA00022741"/>
    </source>
</evidence>
<dbReference type="InterPro" id="IPR027417">
    <property type="entry name" value="P-loop_NTPase"/>
</dbReference>
<feature type="transmembrane region" description="Helical" evidence="9">
    <location>
        <begin position="481"/>
        <end position="503"/>
    </location>
</feature>
<sequence>MALSDKQGQDSSSASGMTSEDWRQSEKECRSKLCALDSKSHDLANLLQVIKESYGSNARSSTVSMRDFRLSLKRRPFKRKSTITDLFIFPLTLTQFLQELKSPWYRVLYRIDFIAHPNEMVLVLGRPGSGCTSLLKAIAANDIDSFTKVEGDLRYGDLTQHQAIKSPDHDMIYCSDKDIHFPSLTVEQTLKFAISCKTPALFRGWRLQRDYINKMTVMFAQILGLSDAIHQRVGDAAHPGLSIYQKRRLTVGEALACRGNLYCWDNATRGLDASYLGEFTDTVRQWTTSLGTTSFVTENSLPNSVYSHYDKVIVMYHGRQIYYGPTSEAKAYFERMGYVSAPDQQISDFLTSVTSRLSRKKNPDIKRYIPESADEMEKWWQDSDEFKALQDELHSFCQPLENQPREGKWYNRYDHNHFHSHFTVSYPIQVWLCIIRAFQRLRGDFMYQSINVILGSIQGVLNGSMLWDVPQSAAAASPRGGVSFFALLFTTLSCLSDVGFSFANREVIDKQKSYGMAHSSADAIAMFVQLIPVSAIACITFVIPLYFLSDMRREAGPFFILFLFVYMAQLSTITLFRAVGALNRSLLITQSLAGFLAMITLVYSSSLVARPYMPVWFRWISYVNPTFYAYESALSTEFHNRGMECGGPRLIPSGPGYETTFPGGQGCAAPGSSLGETMVQGDVYLKMVYTFSYSHVWRNLGFMIAYISFNLFVNIMGLEFVAPIRRLNHKLIYLRGKLPKELKYVEKSTARDIECRPDDVLPTLDDDWAPPSCTKMFSYFENENVFAWKNLSLQVKKKVDGQKHSTTQLLLDDVFGYIEHGKMTAIMGESGSGKSLLLKTLAHRRDVGVLTGEMLINGAPLDSSFRRQTGYVSQENLFLATDTVRETLYLSACLRRPSSVSEKEKKDYCDEIIRMMEIDAYADAVIGKNASGLTIKQQKQLAIAIELVAKPSLIMFLDEPTSKLDYQSSFAILTMLRDLASAGQMVLCTVHKPPGLLLDMFDRVLLLGNGGKMLYFGDVGPNCQVVVNYFARHGASECKDYESQADYILEVTNEASHKSDINWHEVWQSSPERREAMEAWDRIVNEYSSTPQLSDHQRNELSKKYASSYLTQFRWVYLRTLRCFWRDPIYALAKFFMQISLGLVIGFTYWSPAPNQTQVANGLFVSFFTVVFTSPILSVIQQKAIEGRTVYEASDGPSRTYSWVIMILTEAFVEIPFMWFQAAIMFVAIYFPTRADLSASHAGIFYLSQGVWLQTFVVSFSLMLYYYAPTFDIAVAVANNLNSILCSFCGVQQARNMMPGFWKFLNRVDPYTYYMENMQTSMMHNRPIRCFANEMAHFYPPQGKTCGDYMQQFVEANGGYVEDPNSTTQCAYCLFTKADEFLSTVGVSYNNVGRNVGFFAAYSSFNLLLALGLYWIFRVKKWPRMHRNNRDKPF</sequence>
<evidence type="ECO:0000256" key="5">
    <source>
        <dbReference type="ARBA" id="ARBA00022840"/>
    </source>
</evidence>
<keyword evidence="6 9" id="KW-1133">Transmembrane helix</keyword>
<comment type="caution">
    <text evidence="11">The sequence shown here is derived from an EMBL/GenBank/DDBJ whole genome shotgun (WGS) entry which is preliminary data.</text>
</comment>
<keyword evidence="12" id="KW-1185">Reference proteome</keyword>
<dbReference type="InterPro" id="IPR010929">
    <property type="entry name" value="PDR_CDR_ABC"/>
</dbReference>
<evidence type="ECO:0000256" key="2">
    <source>
        <dbReference type="ARBA" id="ARBA00022448"/>
    </source>
</evidence>
<dbReference type="SMART" id="SM00382">
    <property type="entry name" value="AAA"/>
    <property type="match status" value="2"/>
</dbReference>
<dbReference type="GeneID" id="54782021"/>
<evidence type="ECO:0000256" key="7">
    <source>
        <dbReference type="ARBA" id="ARBA00023136"/>
    </source>
</evidence>
<feature type="transmembrane region" description="Helical" evidence="9">
    <location>
        <begin position="700"/>
        <end position="722"/>
    </location>
</feature>
<evidence type="ECO:0000259" key="10">
    <source>
        <dbReference type="PROSITE" id="PS50893"/>
    </source>
</evidence>
<dbReference type="Gene3D" id="3.40.50.300">
    <property type="entry name" value="P-loop containing nucleotide triphosphate hydrolases"/>
    <property type="match status" value="2"/>
</dbReference>
<dbReference type="Pfam" id="PF06422">
    <property type="entry name" value="PDR_CDR"/>
    <property type="match status" value="1"/>
</dbReference>
<organism evidence="11 12">
    <name type="scientific">Diutina rugosa</name>
    <name type="common">Yeast</name>
    <name type="synonym">Candida rugosa</name>
    <dbReference type="NCBI Taxonomy" id="5481"/>
    <lineage>
        <taxon>Eukaryota</taxon>
        <taxon>Fungi</taxon>
        <taxon>Dikarya</taxon>
        <taxon>Ascomycota</taxon>
        <taxon>Saccharomycotina</taxon>
        <taxon>Pichiomycetes</taxon>
        <taxon>Debaryomycetaceae</taxon>
        <taxon>Diutina</taxon>
    </lineage>
</organism>
<evidence type="ECO:0000256" key="8">
    <source>
        <dbReference type="SAM" id="MobiDB-lite"/>
    </source>
</evidence>
<accession>A0A642UKS2</accession>
<dbReference type="GO" id="GO:0016020">
    <property type="term" value="C:membrane"/>
    <property type="evidence" value="ECO:0007669"/>
    <property type="project" value="UniProtKB-SubCell"/>
</dbReference>
<evidence type="ECO:0000256" key="9">
    <source>
        <dbReference type="SAM" id="Phobius"/>
    </source>
</evidence>
<dbReference type="Pfam" id="PF01061">
    <property type="entry name" value="ABC2_membrane"/>
    <property type="match status" value="2"/>
</dbReference>
<dbReference type="EMBL" id="SWFT01000105">
    <property type="protein sequence ID" value="KAA8901000.1"/>
    <property type="molecule type" value="Genomic_DNA"/>
</dbReference>
<keyword evidence="4" id="KW-0547">Nucleotide-binding</keyword>
<keyword evidence="5" id="KW-0067">ATP-binding</keyword>
<feature type="domain" description="ABC transporter" evidence="10">
    <location>
        <begin position="91"/>
        <end position="342"/>
    </location>
</feature>
<dbReference type="GO" id="GO:0016887">
    <property type="term" value="F:ATP hydrolysis activity"/>
    <property type="evidence" value="ECO:0007669"/>
    <property type="project" value="InterPro"/>
</dbReference>
<feature type="transmembrane region" description="Helical" evidence="9">
    <location>
        <begin position="1243"/>
        <end position="1266"/>
    </location>
</feature>
<evidence type="ECO:0000256" key="6">
    <source>
        <dbReference type="ARBA" id="ARBA00022989"/>
    </source>
</evidence>
<dbReference type="InterPro" id="IPR013525">
    <property type="entry name" value="ABC2_TM"/>
</dbReference>
<dbReference type="SUPFAM" id="SSF52540">
    <property type="entry name" value="P-loop containing nucleoside triphosphate hydrolases"/>
    <property type="match status" value="2"/>
</dbReference>
<feature type="transmembrane region" description="Helical" evidence="9">
    <location>
        <begin position="1201"/>
        <end position="1231"/>
    </location>
</feature>
<keyword evidence="2" id="KW-0813">Transport</keyword>
<dbReference type="RefSeq" id="XP_034011623.1">
    <property type="nucleotide sequence ID" value="XM_034156125.1"/>
</dbReference>
<feature type="domain" description="ABC transporter" evidence="10">
    <location>
        <begin position="793"/>
        <end position="1035"/>
    </location>
</feature>
<reference evidence="11 12" key="1">
    <citation type="submission" date="2019-07" db="EMBL/GenBank/DDBJ databases">
        <title>Genome assembly of two rare yeast pathogens: Diutina rugosa and Trichomonascus ciferrii.</title>
        <authorList>
            <person name="Mixao V."/>
            <person name="Saus E."/>
            <person name="Hansen A."/>
            <person name="Lass-Flor C."/>
            <person name="Gabaldon T."/>
        </authorList>
    </citation>
    <scope>NUCLEOTIDE SEQUENCE [LARGE SCALE GENOMIC DNA]</scope>
    <source>
        <strain evidence="11 12">CBS 613</strain>
    </source>
</reference>
<proteinExistence type="predicted"/>
<dbReference type="PROSITE" id="PS50893">
    <property type="entry name" value="ABC_TRANSPORTER_2"/>
    <property type="match status" value="2"/>
</dbReference>
<feature type="transmembrane region" description="Helical" evidence="9">
    <location>
        <begin position="592"/>
        <end position="613"/>
    </location>
</feature>
<comment type="subcellular location">
    <subcellularLocation>
        <location evidence="1">Membrane</location>
        <topology evidence="1">Multi-pass membrane protein</topology>
    </subcellularLocation>
</comment>
<name>A0A642UKS2_DIURU</name>
<feature type="transmembrane region" description="Helical" evidence="9">
    <location>
        <begin position="559"/>
        <end position="580"/>
    </location>
</feature>
<feature type="compositionally biased region" description="Polar residues" evidence="8">
    <location>
        <begin position="9"/>
        <end position="18"/>
    </location>
</feature>
<feature type="transmembrane region" description="Helical" evidence="9">
    <location>
        <begin position="1162"/>
        <end position="1180"/>
    </location>
</feature>
<protein>
    <recommendedName>
        <fullName evidence="10">ABC transporter domain-containing protein</fullName>
    </recommendedName>
</protein>
<gene>
    <name evidence="11" type="ORF">DIURU_003370</name>
</gene>
<dbReference type="Proteomes" id="UP000449547">
    <property type="component" value="Unassembled WGS sequence"/>
</dbReference>
<feature type="region of interest" description="Disordered" evidence="8">
    <location>
        <begin position="1"/>
        <end position="24"/>
    </location>
</feature>
<feature type="transmembrane region" description="Helical" evidence="9">
    <location>
        <begin position="1396"/>
        <end position="1417"/>
    </location>
</feature>
<evidence type="ECO:0000313" key="12">
    <source>
        <dbReference type="Proteomes" id="UP000449547"/>
    </source>
</evidence>
<evidence type="ECO:0000256" key="1">
    <source>
        <dbReference type="ARBA" id="ARBA00004141"/>
    </source>
</evidence>
<dbReference type="VEuPathDB" id="FungiDB:DIURU_003370"/>